<keyword evidence="8" id="KW-1278">Translocase</keyword>
<dbReference type="GO" id="GO:0005524">
    <property type="term" value="F:ATP binding"/>
    <property type="evidence" value="ECO:0007669"/>
    <property type="project" value="UniProtKB-KW"/>
</dbReference>
<keyword evidence="3" id="KW-1003">Cell membrane</keyword>
<keyword evidence="15" id="KW-0614">Plasmid</keyword>
<reference evidence="15 16" key="1">
    <citation type="submission" date="2017-12" db="EMBL/GenBank/DDBJ databases">
        <title>Genomes of bacteria within cyanobacterial aggregates.</title>
        <authorList>
            <person name="Cai H."/>
        </authorList>
    </citation>
    <scope>NUCLEOTIDE SEQUENCE [LARGE SCALE GENOMIC DNA]</scope>
    <source>
        <strain evidence="15 16">TH16</strain>
        <plasmid evidence="15 16">unnamed1</plasmid>
    </source>
</reference>
<evidence type="ECO:0000256" key="8">
    <source>
        <dbReference type="ARBA" id="ARBA00022967"/>
    </source>
</evidence>
<evidence type="ECO:0000313" key="15">
    <source>
        <dbReference type="EMBL" id="AUN33327.1"/>
    </source>
</evidence>
<geneLocation type="plasmid" evidence="15 16">
    <name>unnamed1</name>
</geneLocation>
<protein>
    <recommendedName>
        <fullName evidence="13">Pyoverdine export ATP-binding/permease protein PvdT</fullName>
    </recommendedName>
</protein>
<dbReference type="Proteomes" id="UP000234752">
    <property type="component" value="Plasmid unnamed1"/>
</dbReference>
<keyword evidence="2" id="KW-0813">Transport</keyword>
<dbReference type="Pfam" id="PF02687">
    <property type="entry name" value="FtsX"/>
    <property type="match status" value="1"/>
</dbReference>
<dbReference type="InterPro" id="IPR003593">
    <property type="entry name" value="AAA+_ATPase"/>
</dbReference>
<evidence type="ECO:0000256" key="9">
    <source>
        <dbReference type="ARBA" id="ARBA00022989"/>
    </source>
</evidence>
<gene>
    <name evidence="15" type="ORF">C0V82_23435</name>
</gene>
<dbReference type="InterPro" id="IPR025857">
    <property type="entry name" value="MacB_PCD"/>
</dbReference>
<dbReference type="Pfam" id="PF00005">
    <property type="entry name" value="ABC_tran"/>
    <property type="match status" value="1"/>
</dbReference>
<keyword evidence="11" id="KW-0046">Antibiotic resistance</keyword>
<evidence type="ECO:0000256" key="1">
    <source>
        <dbReference type="ARBA" id="ARBA00004429"/>
    </source>
</evidence>
<feature type="domain" description="ABC transporter" evidence="14">
    <location>
        <begin position="14"/>
        <end position="252"/>
    </location>
</feature>
<dbReference type="InterPro" id="IPR050250">
    <property type="entry name" value="Macrolide_Exporter_MacB"/>
</dbReference>
<dbReference type="SUPFAM" id="SSF52540">
    <property type="entry name" value="P-loop containing nucleoside triphosphate hydrolases"/>
    <property type="match status" value="1"/>
</dbReference>
<dbReference type="PROSITE" id="PS00211">
    <property type="entry name" value="ABC_TRANSPORTER_1"/>
    <property type="match status" value="1"/>
</dbReference>
<dbReference type="GO" id="GO:0098796">
    <property type="term" value="C:membrane protein complex"/>
    <property type="evidence" value="ECO:0007669"/>
    <property type="project" value="UniProtKB-ARBA"/>
</dbReference>
<dbReference type="EMBL" id="CP025613">
    <property type="protein sequence ID" value="AUN33327.1"/>
    <property type="molecule type" value="Genomic_DNA"/>
</dbReference>
<dbReference type="InterPro" id="IPR017911">
    <property type="entry name" value="MacB-like_ATP-bd"/>
</dbReference>
<evidence type="ECO:0000256" key="7">
    <source>
        <dbReference type="ARBA" id="ARBA00022840"/>
    </source>
</evidence>
<evidence type="ECO:0000256" key="4">
    <source>
        <dbReference type="ARBA" id="ARBA00022519"/>
    </source>
</evidence>
<sequence length="660" mass="70624">MSTPHSRGDATPLIELVDITKTYSNGEMAVQVLKGISLKIYPGEFVAIMGQSGSGKSTLMNILGCLDRPTTGNYLFDGRDVSTFDRDMLAMLRREAFGFVFQSYNLIPMSTAVENVEVPAIYAGMGKDERHERASELLTTLGLSERMDHRPSQLSGGQQQRVSIARALVNGGQVILADEPTGALDSRSGVEVMKLLSDLAAKGHTVILITHDRDVANNARRLVEIKDGQIVADHPTDHALESPAPPPVAARTIQVPEEGEDTGWTAKEVLEAFRMARRALSANLYRTVLTLLGIVIGVASVVTMLAVGNGSQKAMVERISAMGTNLLVIRPGAPGQRNANGLATLVPDDATAIAKVANVVASVPEYTGGMTARAGNLDYQTQITATSPDVQLARSWEPSSGTFFDQAAMDQYAPVAVIGQTVANILFPGQDPVGRYILLRNVPFQVIGVMSPKGASPVGQDQDDVVFVPLTTGSYRLFGRRDLRSITVLVDDLAVIDETQAMITSLLTTRHQAEDFQIRNTASFIDTLSAMRETMTILLGSIAAISLLVGGIGVMNIMLVNVTERTREIGIRMATGARARHVMQQFLLEALLVSALGGVIGVVLGIGVSLFLTIFKVDIQLTLPPMLLAFSCAFATGLIFGYTPARRAALLDPVVALAAD</sequence>
<dbReference type="Gene3D" id="3.40.50.300">
    <property type="entry name" value="P-loop containing nucleotide triphosphate hydrolases"/>
    <property type="match status" value="1"/>
</dbReference>
<evidence type="ECO:0000256" key="2">
    <source>
        <dbReference type="ARBA" id="ARBA00022448"/>
    </source>
</evidence>
<dbReference type="PANTHER" id="PTHR30572">
    <property type="entry name" value="MEMBRANE COMPONENT OF TRANSPORTER-RELATED"/>
    <property type="match status" value="1"/>
</dbReference>
<dbReference type="GO" id="GO:0005886">
    <property type="term" value="C:plasma membrane"/>
    <property type="evidence" value="ECO:0007669"/>
    <property type="project" value="UniProtKB-SubCell"/>
</dbReference>
<dbReference type="OrthoDB" id="9770036at2"/>
<dbReference type="GO" id="GO:0016887">
    <property type="term" value="F:ATP hydrolysis activity"/>
    <property type="evidence" value="ECO:0007669"/>
    <property type="project" value="InterPro"/>
</dbReference>
<keyword evidence="5" id="KW-0812">Transmembrane</keyword>
<dbReference type="KEGG" id="ncb:C0V82_23435"/>
<dbReference type="InterPro" id="IPR027417">
    <property type="entry name" value="P-loop_NTPase"/>
</dbReference>
<proteinExistence type="inferred from homology"/>
<dbReference type="InterPro" id="IPR017871">
    <property type="entry name" value="ABC_transporter-like_CS"/>
</dbReference>
<evidence type="ECO:0000256" key="12">
    <source>
        <dbReference type="ARBA" id="ARBA00038388"/>
    </source>
</evidence>
<dbReference type="Pfam" id="PF12704">
    <property type="entry name" value="MacB_PCD"/>
    <property type="match status" value="1"/>
</dbReference>
<comment type="subcellular location">
    <subcellularLocation>
        <location evidence="1">Cell inner membrane</location>
        <topology evidence="1">Multi-pass membrane protein</topology>
    </subcellularLocation>
</comment>
<dbReference type="PANTHER" id="PTHR30572:SF14">
    <property type="entry name" value="MACROLIDE EXPORT ATP-BINDING_PERMEASE PROTEIN MACB"/>
    <property type="match status" value="1"/>
</dbReference>
<name>A0A2K9NJR3_9PROT</name>
<evidence type="ECO:0000256" key="10">
    <source>
        <dbReference type="ARBA" id="ARBA00023136"/>
    </source>
</evidence>
<dbReference type="AlphaFoldDB" id="A0A2K9NJR3"/>
<dbReference type="InterPro" id="IPR003838">
    <property type="entry name" value="ABC3_permease_C"/>
</dbReference>
<evidence type="ECO:0000256" key="13">
    <source>
        <dbReference type="ARBA" id="ARBA00041199"/>
    </source>
</evidence>
<dbReference type="RefSeq" id="WP_102114843.1">
    <property type="nucleotide sequence ID" value="NZ_BMGN01000001.1"/>
</dbReference>
<dbReference type="CDD" id="cd03255">
    <property type="entry name" value="ABC_MJ0796_LolCDE_FtsE"/>
    <property type="match status" value="1"/>
</dbReference>
<keyword evidence="9" id="KW-1133">Transmembrane helix</keyword>
<dbReference type="GO" id="GO:0022857">
    <property type="term" value="F:transmembrane transporter activity"/>
    <property type="evidence" value="ECO:0007669"/>
    <property type="project" value="TreeGrafter"/>
</dbReference>
<keyword evidence="4" id="KW-0997">Cell inner membrane</keyword>
<dbReference type="SMART" id="SM00382">
    <property type="entry name" value="AAA"/>
    <property type="match status" value="1"/>
</dbReference>
<evidence type="ECO:0000256" key="11">
    <source>
        <dbReference type="ARBA" id="ARBA00023251"/>
    </source>
</evidence>
<evidence type="ECO:0000256" key="3">
    <source>
        <dbReference type="ARBA" id="ARBA00022475"/>
    </source>
</evidence>
<keyword evidence="6" id="KW-0547">Nucleotide-binding</keyword>
<keyword evidence="16" id="KW-1185">Reference proteome</keyword>
<evidence type="ECO:0000256" key="6">
    <source>
        <dbReference type="ARBA" id="ARBA00022741"/>
    </source>
</evidence>
<evidence type="ECO:0000313" key="16">
    <source>
        <dbReference type="Proteomes" id="UP000234752"/>
    </source>
</evidence>
<comment type="similarity">
    <text evidence="12">Belongs to the ABC transporter superfamily. Macrolide exporter (TC 3.A.1.122) family.</text>
</comment>
<organism evidence="15 16">
    <name type="scientific">Niveispirillum cyanobacteriorum</name>
    <dbReference type="NCBI Taxonomy" id="1612173"/>
    <lineage>
        <taxon>Bacteria</taxon>
        <taxon>Pseudomonadati</taxon>
        <taxon>Pseudomonadota</taxon>
        <taxon>Alphaproteobacteria</taxon>
        <taxon>Rhodospirillales</taxon>
        <taxon>Azospirillaceae</taxon>
        <taxon>Niveispirillum</taxon>
    </lineage>
</organism>
<dbReference type="GO" id="GO:0046677">
    <property type="term" value="P:response to antibiotic"/>
    <property type="evidence" value="ECO:0007669"/>
    <property type="project" value="UniProtKB-KW"/>
</dbReference>
<evidence type="ECO:0000256" key="5">
    <source>
        <dbReference type="ARBA" id="ARBA00022692"/>
    </source>
</evidence>
<keyword evidence="7 15" id="KW-0067">ATP-binding</keyword>
<dbReference type="PROSITE" id="PS50893">
    <property type="entry name" value="ABC_TRANSPORTER_2"/>
    <property type="match status" value="1"/>
</dbReference>
<accession>A0A2K9NJR3</accession>
<evidence type="ECO:0000259" key="14">
    <source>
        <dbReference type="PROSITE" id="PS50893"/>
    </source>
</evidence>
<dbReference type="FunFam" id="3.40.50.300:FF:000032">
    <property type="entry name" value="Export ABC transporter ATP-binding protein"/>
    <property type="match status" value="1"/>
</dbReference>
<keyword evidence="10" id="KW-0472">Membrane</keyword>
<dbReference type="InterPro" id="IPR003439">
    <property type="entry name" value="ABC_transporter-like_ATP-bd"/>
</dbReference>